<keyword evidence="4 7" id="KW-0573">Peptidoglycan synthesis</keyword>
<evidence type="ECO:0000256" key="3">
    <source>
        <dbReference type="ARBA" id="ARBA00022960"/>
    </source>
</evidence>
<keyword evidence="5 7" id="KW-0131">Cell cycle</keyword>
<evidence type="ECO:0000313" key="13">
    <source>
        <dbReference type="Proteomes" id="UP000075615"/>
    </source>
</evidence>
<feature type="domain" description="Mur ligase N-terminal catalytic" evidence="9">
    <location>
        <begin position="26"/>
        <end position="97"/>
    </location>
</feature>
<dbReference type="NCBIfam" id="NF001126">
    <property type="entry name" value="PRK00139.1-4"/>
    <property type="match status" value="1"/>
</dbReference>
<dbReference type="Pfam" id="PF02875">
    <property type="entry name" value="Mur_ligase_C"/>
    <property type="match status" value="1"/>
</dbReference>
<feature type="binding site" evidence="7">
    <location>
        <begin position="154"/>
        <end position="155"/>
    </location>
    <ligand>
        <name>UDP-N-acetyl-alpha-D-muramoyl-L-alanyl-D-glutamate</name>
        <dbReference type="ChEBI" id="CHEBI:83900"/>
    </ligand>
</feature>
<proteinExistence type="inferred from homology"/>
<protein>
    <recommendedName>
        <fullName evidence="7">UDP-N-acetylmuramoyl-L-alanyl-D-glutamate--2,6-diaminopimelate ligase</fullName>
        <ecNumber evidence="7">6.3.2.13</ecNumber>
    </recommendedName>
    <alternativeName>
        <fullName evidence="7">Meso-A2pm-adding enzyme</fullName>
    </alternativeName>
    <alternativeName>
        <fullName evidence="7">Meso-diaminopimelate-adding enzyme</fullName>
    </alternativeName>
    <alternativeName>
        <fullName evidence="7">UDP-MurNAc-L-Ala-D-Glu:meso-diaminopimelate ligase</fullName>
    </alternativeName>
    <alternativeName>
        <fullName evidence="7">UDP-MurNAc-tripeptide synthetase</fullName>
    </alternativeName>
    <alternativeName>
        <fullName evidence="7">UDP-N-acetylmuramyl-tripeptide synthetase</fullName>
    </alternativeName>
</protein>
<comment type="function">
    <text evidence="7">Catalyzes the addition of meso-diaminopimelic acid to the nucleotide precursor UDP-N-acetylmuramoyl-L-alanyl-D-glutamate (UMAG) in the biosynthesis of bacterial cell-wall peptidoglycan.</text>
</comment>
<keyword evidence="7" id="KW-0547">Nucleotide-binding</keyword>
<evidence type="ECO:0000256" key="6">
    <source>
        <dbReference type="ARBA" id="ARBA00023316"/>
    </source>
</evidence>
<dbReference type="InterPro" id="IPR004101">
    <property type="entry name" value="Mur_ligase_C"/>
</dbReference>
<feature type="binding site" evidence="7">
    <location>
        <position position="31"/>
    </location>
    <ligand>
        <name>UDP-N-acetyl-alpha-D-muramoyl-L-alanyl-D-glutamate</name>
        <dbReference type="ChEBI" id="CHEBI:83900"/>
    </ligand>
</feature>
<name>A0A150X1S0_9BACT</name>
<dbReference type="Proteomes" id="UP000075615">
    <property type="component" value="Unassembled WGS sequence"/>
</dbReference>
<reference evidence="12 13" key="1">
    <citation type="submission" date="2016-01" db="EMBL/GenBank/DDBJ databases">
        <title>Genome sequencing of Roseivirga echinicomitans KMM 6058.</title>
        <authorList>
            <person name="Selvaratnam C."/>
            <person name="Thevarajoo S."/>
            <person name="Goh K.M."/>
            <person name="Ee R."/>
            <person name="Chan K.-G."/>
            <person name="Chong C.S."/>
        </authorList>
    </citation>
    <scope>NUCLEOTIDE SEQUENCE [LARGE SCALE GENOMIC DNA]</scope>
    <source>
        <strain evidence="12 13">KMM 6058</strain>
    </source>
</reference>
<dbReference type="PANTHER" id="PTHR23135">
    <property type="entry name" value="MUR LIGASE FAMILY MEMBER"/>
    <property type="match status" value="1"/>
</dbReference>
<dbReference type="NCBIfam" id="TIGR01085">
    <property type="entry name" value="murE"/>
    <property type="match status" value="1"/>
</dbReference>
<comment type="PTM">
    <text evidence="7">Carboxylation is probably crucial for Mg(2+) binding and, consequently, for the gamma-phosphate positioning of ATP.</text>
</comment>
<comment type="pathway">
    <text evidence="7 8">Cell wall biogenesis; peptidoglycan biosynthesis.</text>
</comment>
<comment type="caution">
    <text evidence="12">The sequence shown here is derived from an EMBL/GenBank/DDBJ whole genome shotgun (WGS) entry which is preliminary data.</text>
</comment>
<dbReference type="PANTHER" id="PTHR23135:SF4">
    <property type="entry name" value="UDP-N-ACETYLMURAMOYL-L-ALANYL-D-GLUTAMATE--2,6-DIAMINOPIMELATE LIGASE MURE HOMOLOG, CHLOROPLASTIC"/>
    <property type="match status" value="1"/>
</dbReference>
<feature type="domain" description="Mur ligase C-terminal" evidence="10">
    <location>
        <begin position="328"/>
        <end position="458"/>
    </location>
</feature>
<feature type="binding site" evidence="7">
    <location>
        <position position="181"/>
    </location>
    <ligand>
        <name>UDP-N-acetyl-alpha-D-muramoyl-L-alanyl-D-glutamate</name>
        <dbReference type="ChEBI" id="CHEBI:83900"/>
    </ligand>
</feature>
<dbReference type="GO" id="GO:0000287">
    <property type="term" value="F:magnesium ion binding"/>
    <property type="evidence" value="ECO:0007669"/>
    <property type="project" value="UniProtKB-UniRule"/>
</dbReference>
<feature type="binding site" evidence="7">
    <location>
        <position position="189"/>
    </location>
    <ligand>
        <name>UDP-N-acetyl-alpha-D-muramoyl-L-alanyl-D-glutamate</name>
        <dbReference type="ChEBI" id="CHEBI:83900"/>
    </ligand>
</feature>
<dbReference type="RefSeq" id="WP_068419115.1">
    <property type="nucleotide sequence ID" value="NZ_LRDB01000051.1"/>
</dbReference>
<feature type="binding site" evidence="7">
    <location>
        <begin position="112"/>
        <end position="118"/>
    </location>
    <ligand>
        <name>ATP</name>
        <dbReference type="ChEBI" id="CHEBI:30616"/>
    </ligand>
</feature>
<dbReference type="UniPathway" id="UPA00219"/>
<evidence type="ECO:0000256" key="8">
    <source>
        <dbReference type="RuleBase" id="RU004135"/>
    </source>
</evidence>
<dbReference type="EC" id="6.3.2.13" evidence="7"/>
<feature type="modified residue" description="N6-carboxylysine" evidence="7">
    <location>
        <position position="221"/>
    </location>
</feature>
<dbReference type="InterPro" id="IPR013221">
    <property type="entry name" value="Mur_ligase_cen"/>
</dbReference>
<keyword evidence="6 7" id="KW-0961">Cell wall biogenesis/degradation</keyword>
<feature type="binding site" evidence="7">
    <location>
        <position position="460"/>
    </location>
    <ligand>
        <name>meso-2,6-diaminopimelate</name>
        <dbReference type="ChEBI" id="CHEBI:57791"/>
    </ligand>
</feature>
<dbReference type="GO" id="GO:0051301">
    <property type="term" value="P:cell division"/>
    <property type="evidence" value="ECO:0007669"/>
    <property type="project" value="UniProtKB-KW"/>
</dbReference>
<evidence type="ECO:0000259" key="11">
    <source>
        <dbReference type="Pfam" id="PF08245"/>
    </source>
</evidence>
<feature type="binding site" evidence="7">
    <location>
        <position position="379"/>
    </location>
    <ligand>
        <name>meso-2,6-diaminopimelate</name>
        <dbReference type="ChEBI" id="CHEBI:57791"/>
    </ligand>
</feature>
<dbReference type="SUPFAM" id="SSF63418">
    <property type="entry name" value="MurE/MurF N-terminal domain"/>
    <property type="match status" value="1"/>
</dbReference>
<dbReference type="HAMAP" id="MF_00208">
    <property type="entry name" value="MurE"/>
    <property type="match status" value="1"/>
</dbReference>
<dbReference type="SUPFAM" id="SSF53623">
    <property type="entry name" value="MurD-like peptide ligases, catalytic domain"/>
    <property type="match status" value="1"/>
</dbReference>
<dbReference type="EMBL" id="LRDB01000051">
    <property type="protein sequence ID" value="KYG72512.1"/>
    <property type="molecule type" value="Genomic_DNA"/>
</dbReference>
<organism evidence="12 13">
    <name type="scientific">Roseivirga echinicomitans</name>
    <dbReference type="NCBI Taxonomy" id="296218"/>
    <lineage>
        <taxon>Bacteria</taxon>
        <taxon>Pseudomonadati</taxon>
        <taxon>Bacteroidota</taxon>
        <taxon>Cytophagia</taxon>
        <taxon>Cytophagales</taxon>
        <taxon>Roseivirgaceae</taxon>
        <taxon>Roseivirga</taxon>
    </lineage>
</organism>
<evidence type="ECO:0000256" key="4">
    <source>
        <dbReference type="ARBA" id="ARBA00022984"/>
    </source>
</evidence>
<evidence type="ECO:0000259" key="10">
    <source>
        <dbReference type="Pfam" id="PF02875"/>
    </source>
</evidence>
<dbReference type="GO" id="GO:0008360">
    <property type="term" value="P:regulation of cell shape"/>
    <property type="evidence" value="ECO:0007669"/>
    <property type="project" value="UniProtKB-KW"/>
</dbReference>
<dbReference type="InterPro" id="IPR005761">
    <property type="entry name" value="UDP-N-AcMur-Glu-dNH2Pim_ligase"/>
</dbReference>
<accession>A0A150X1S0</accession>
<evidence type="ECO:0000256" key="1">
    <source>
        <dbReference type="ARBA" id="ARBA00005898"/>
    </source>
</evidence>
<feature type="short sequence motif" description="Meso-diaminopimelate recognition motif" evidence="7">
    <location>
        <begin position="403"/>
        <end position="406"/>
    </location>
</feature>
<dbReference type="Gene3D" id="3.40.1190.10">
    <property type="entry name" value="Mur-like, catalytic domain"/>
    <property type="match status" value="1"/>
</dbReference>
<dbReference type="InterPro" id="IPR036615">
    <property type="entry name" value="Mur_ligase_C_dom_sf"/>
</dbReference>
<comment type="similarity">
    <text evidence="1 7">Belongs to the MurCDEF family. MurE subfamily.</text>
</comment>
<comment type="caution">
    <text evidence="7">Lacks conserved residue(s) required for the propagation of feature annotation.</text>
</comment>
<dbReference type="GO" id="GO:0005737">
    <property type="term" value="C:cytoplasm"/>
    <property type="evidence" value="ECO:0007669"/>
    <property type="project" value="UniProtKB-SubCell"/>
</dbReference>
<evidence type="ECO:0000256" key="2">
    <source>
        <dbReference type="ARBA" id="ARBA00022618"/>
    </source>
</evidence>
<evidence type="ECO:0000256" key="7">
    <source>
        <dbReference type="HAMAP-Rule" id="MF_00208"/>
    </source>
</evidence>
<feature type="binding site" evidence="7">
    <location>
        <position position="456"/>
    </location>
    <ligand>
        <name>meso-2,6-diaminopimelate</name>
        <dbReference type="ChEBI" id="CHEBI:57791"/>
    </ligand>
</feature>
<feature type="binding site" evidence="7">
    <location>
        <begin position="403"/>
        <end position="406"/>
    </location>
    <ligand>
        <name>meso-2,6-diaminopimelate</name>
        <dbReference type="ChEBI" id="CHEBI:57791"/>
    </ligand>
</feature>
<dbReference type="GO" id="GO:0005524">
    <property type="term" value="F:ATP binding"/>
    <property type="evidence" value="ECO:0007669"/>
    <property type="project" value="UniProtKB-UniRule"/>
</dbReference>
<dbReference type="Pfam" id="PF08245">
    <property type="entry name" value="Mur_ligase_M"/>
    <property type="match status" value="1"/>
</dbReference>
<keyword evidence="7" id="KW-0067">ATP-binding</keyword>
<dbReference type="STRING" id="296218.AWN68_12195"/>
<comment type="subcellular location">
    <subcellularLocation>
        <location evidence="7 8">Cytoplasm</location>
    </subcellularLocation>
</comment>
<keyword evidence="7 12" id="KW-0436">Ligase</keyword>
<keyword evidence="7" id="KW-0963">Cytoplasm</keyword>
<dbReference type="Pfam" id="PF01225">
    <property type="entry name" value="Mur_ligase"/>
    <property type="match status" value="1"/>
</dbReference>
<keyword evidence="13" id="KW-1185">Reference proteome</keyword>
<evidence type="ECO:0000313" key="12">
    <source>
        <dbReference type="EMBL" id="KYG72512.1"/>
    </source>
</evidence>
<dbReference type="GO" id="GO:0009252">
    <property type="term" value="P:peptidoglycan biosynthetic process"/>
    <property type="evidence" value="ECO:0007669"/>
    <property type="project" value="UniProtKB-UniRule"/>
</dbReference>
<feature type="domain" description="Mur ligase central" evidence="11">
    <location>
        <begin position="110"/>
        <end position="306"/>
    </location>
</feature>
<gene>
    <name evidence="7" type="primary">murE</name>
    <name evidence="12" type="ORF">AWN68_12195</name>
</gene>
<comment type="catalytic activity">
    <reaction evidence="7">
        <text>UDP-N-acetyl-alpha-D-muramoyl-L-alanyl-D-glutamate + meso-2,6-diaminopimelate + ATP = UDP-N-acetyl-alpha-D-muramoyl-L-alanyl-gamma-D-glutamyl-meso-2,6-diaminopimelate + ADP + phosphate + H(+)</text>
        <dbReference type="Rhea" id="RHEA:23676"/>
        <dbReference type="ChEBI" id="CHEBI:15378"/>
        <dbReference type="ChEBI" id="CHEBI:30616"/>
        <dbReference type="ChEBI" id="CHEBI:43474"/>
        <dbReference type="ChEBI" id="CHEBI:57791"/>
        <dbReference type="ChEBI" id="CHEBI:83900"/>
        <dbReference type="ChEBI" id="CHEBI:83905"/>
        <dbReference type="ChEBI" id="CHEBI:456216"/>
        <dbReference type="EC" id="6.3.2.13"/>
    </reaction>
</comment>
<keyword evidence="2 7" id="KW-0132">Cell division</keyword>
<dbReference type="SUPFAM" id="SSF53244">
    <property type="entry name" value="MurD-like peptide ligases, peptide-binding domain"/>
    <property type="match status" value="1"/>
</dbReference>
<comment type="cofactor">
    <cofactor evidence="7">
        <name>Mg(2+)</name>
        <dbReference type="ChEBI" id="CHEBI:18420"/>
    </cofactor>
</comment>
<dbReference type="InterPro" id="IPR000713">
    <property type="entry name" value="Mur_ligase_N"/>
</dbReference>
<feature type="binding site" evidence="7">
    <location>
        <position position="187"/>
    </location>
    <ligand>
        <name>UDP-N-acetyl-alpha-D-muramoyl-L-alanyl-D-glutamate</name>
        <dbReference type="ChEBI" id="CHEBI:83900"/>
    </ligand>
</feature>
<dbReference type="InterPro" id="IPR035911">
    <property type="entry name" value="MurE/MurF_N"/>
</dbReference>
<keyword evidence="3 7" id="KW-0133">Cell shape</keyword>
<dbReference type="Gene3D" id="3.40.1390.10">
    <property type="entry name" value="MurE/MurF, N-terminal domain"/>
    <property type="match status" value="1"/>
</dbReference>
<dbReference type="AlphaFoldDB" id="A0A150X1S0"/>
<dbReference type="OrthoDB" id="9800958at2"/>
<keyword evidence="7" id="KW-0460">Magnesium</keyword>
<dbReference type="GO" id="GO:0008765">
    <property type="term" value="F:UDP-N-acetylmuramoylalanyl-D-glutamate-2,6-diaminopimelate ligase activity"/>
    <property type="evidence" value="ECO:0007669"/>
    <property type="project" value="UniProtKB-UniRule"/>
</dbReference>
<dbReference type="GO" id="GO:0071555">
    <property type="term" value="P:cell wall organization"/>
    <property type="evidence" value="ECO:0007669"/>
    <property type="project" value="UniProtKB-KW"/>
</dbReference>
<dbReference type="Gene3D" id="3.90.190.20">
    <property type="entry name" value="Mur ligase, C-terminal domain"/>
    <property type="match status" value="1"/>
</dbReference>
<dbReference type="InterPro" id="IPR036565">
    <property type="entry name" value="Mur-like_cat_sf"/>
</dbReference>
<evidence type="ECO:0000256" key="5">
    <source>
        <dbReference type="ARBA" id="ARBA00023306"/>
    </source>
</evidence>
<sequence length="487" mass="53223">MSALKDILYKVALQSVSGDTAVEVAALAFDSRKVGANTAFIATRGTQADGHDYIEQAIEKGAVAIICEQLPENLNTSITYVQVKDSSEALGIMASNFFGNPSAKLKLVGVTGTNGKTTCVSLLFQLFKQLGYNVGLLSTVVNKINDEIIVATHTTPDAIQMNELMAKMVAKGCSHCFMEVSSHALVQHRVSGLTFQGAVFTNLSHDHLDYHKTFDEYIKAKKMLFDGLPSSAFALTNIDDKRGAVMLQNTKASKYRYALKTMADFKAKILSNTLQGLELDIEGHNVWFKLIGDFNAYNLMAVYGAAILLEEESADVLQALSDLNPAPGRFEQVLTDTGITAIVDYAHTPDALENVLSTIKVFRSGNEKVITVVGCGGNRDTTKRPEMAKIACELSDKVVLTSDNPRFEEPMAIIEDMQKGVSPSNYRKTLVMADRREAIKTACSMAEPNDIILVAGKGHETYQDVKGVKSDFDDRKVLKDMLNLIHK</sequence>
<evidence type="ECO:0000259" key="9">
    <source>
        <dbReference type="Pfam" id="PF01225"/>
    </source>
</evidence>